<dbReference type="SUPFAM" id="SSF56219">
    <property type="entry name" value="DNase I-like"/>
    <property type="match status" value="1"/>
</dbReference>
<keyword evidence="1" id="KW-0548">Nucleotidyltransferase</keyword>
<dbReference type="EMBL" id="BQNB010013881">
    <property type="protein sequence ID" value="GJT21350.1"/>
    <property type="molecule type" value="Genomic_DNA"/>
</dbReference>
<reference evidence="1" key="2">
    <citation type="submission" date="2022-01" db="EMBL/GenBank/DDBJ databases">
        <authorList>
            <person name="Yamashiro T."/>
            <person name="Shiraishi A."/>
            <person name="Satake H."/>
            <person name="Nakayama K."/>
        </authorList>
    </citation>
    <scope>NUCLEOTIDE SEQUENCE</scope>
</reference>
<name>A0ABQ5C2T9_9ASTR</name>
<keyword evidence="1" id="KW-0808">Transferase</keyword>
<gene>
    <name evidence="1" type="ORF">Tco_0891287</name>
</gene>
<proteinExistence type="predicted"/>
<accession>A0ABQ5C2T9</accession>
<dbReference type="Proteomes" id="UP001151760">
    <property type="component" value="Unassembled WGS sequence"/>
</dbReference>
<organism evidence="1 2">
    <name type="scientific">Tanacetum coccineum</name>
    <dbReference type="NCBI Taxonomy" id="301880"/>
    <lineage>
        <taxon>Eukaryota</taxon>
        <taxon>Viridiplantae</taxon>
        <taxon>Streptophyta</taxon>
        <taxon>Embryophyta</taxon>
        <taxon>Tracheophyta</taxon>
        <taxon>Spermatophyta</taxon>
        <taxon>Magnoliopsida</taxon>
        <taxon>eudicotyledons</taxon>
        <taxon>Gunneridae</taxon>
        <taxon>Pentapetalae</taxon>
        <taxon>asterids</taxon>
        <taxon>campanulids</taxon>
        <taxon>Asterales</taxon>
        <taxon>Asteraceae</taxon>
        <taxon>Asteroideae</taxon>
        <taxon>Anthemideae</taxon>
        <taxon>Anthemidinae</taxon>
        <taxon>Tanacetum</taxon>
    </lineage>
</organism>
<keyword evidence="2" id="KW-1185">Reference proteome</keyword>
<reference evidence="1" key="1">
    <citation type="journal article" date="2022" name="Int. J. Mol. Sci.">
        <title>Draft Genome of Tanacetum Coccineum: Genomic Comparison of Closely Related Tanacetum-Family Plants.</title>
        <authorList>
            <person name="Yamashiro T."/>
            <person name="Shiraishi A."/>
            <person name="Nakayama K."/>
            <person name="Satake H."/>
        </authorList>
    </citation>
    <scope>NUCLEOTIDE SEQUENCE</scope>
</reference>
<evidence type="ECO:0000313" key="1">
    <source>
        <dbReference type="EMBL" id="GJT21350.1"/>
    </source>
</evidence>
<dbReference type="GO" id="GO:0003964">
    <property type="term" value="F:RNA-directed DNA polymerase activity"/>
    <property type="evidence" value="ECO:0007669"/>
    <property type="project" value="UniProtKB-KW"/>
</dbReference>
<protein>
    <submittedName>
        <fullName evidence="1">Reverse transcriptase domain, reverse transcriptase zinc-binding domain protein</fullName>
    </submittedName>
</protein>
<sequence>MVMPVGDGVSFSKLDQQSDLLFGIRLTMVNICYIEFGFDRWTDVCPLKDLLSNWDIVRSGFSLENSVSNLISDGVWRWPLDWLSRFPFLAQLHVPVLLDDMDDVILWRDRDGVLRPFSQKLKTQDRLRQWDVGPSIDFKPANTCPLYDLVPGLSWITSDGLSEIASKIGNPMMLDSFTSTMCNESWGRNSFASAMIEISSDLESKKCRWFVAIPNLEDQCPKVIKQESKITVKTNTDGFQTVRKRNATGNGKGNRVFTPKPKFVYRHVNNRNNVSTSKTPNKEGIPTGNMFSLLDNEDVKKEKRSVHSSGGKNNGISVVYEAAGTQIDESDDDDVENVYDETGLCEDVIVIASTSQVLHTKIILKADQKVVFCSFIYAAKYYIERRQLWESLQMHNHCIHDNPWVLMGDFNASLNLEDTFCSSSAINISMHDFKEHELNEVQKALDKDPACVSLREEEGVYLRAFNEATLDEERFLKQKAKLEWLRVGDSNSAYFHKTVKERVSRNRIDIITDMNNVTHTNNEVPTAFVEHYMNFLGSSAPVSNLDNRGLFSKKN</sequence>
<comment type="caution">
    <text evidence="1">The sequence shown here is derived from an EMBL/GenBank/DDBJ whole genome shotgun (WGS) entry which is preliminary data.</text>
</comment>
<dbReference type="InterPro" id="IPR036691">
    <property type="entry name" value="Endo/exonu/phosph_ase_sf"/>
</dbReference>
<evidence type="ECO:0000313" key="2">
    <source>
        <dbReference type="Proteomes" id="UP001151760"/>
    </source>
</evidence>
<keyword evidence="1" id="KW-0695">RNA-directed DNA polymerase</keyword>